<feature type="domain" description="Peptidoglycan binding-like" evidence="2">
    <location>
        <begin position="24"/>
        <end position="81"/>
    </location>
</feature>
<dbReference type="InterPro" id="IPR002477">
    <property type="entry name" value="Peptidoglycan-bd-like"/>
</dbReference>
<name>A0AAU8K0Z5_9ACTN</name>
<dbReference type="AlphaFoldDB" id="A0AAU8K0Z5"/>
<evidence type="ECO:0000313" key="3">
    <source>
        <dbReference type="EMBL" id="XCM81213.1"/>
    </source>
</evidence>
<dbReference type="SUPFAM" id="SSF47090">
    <property type="entry name" value="PGBD-like"/>
    <property type="match status" value="1"/>
</dbReference>
<accession>A0AAU8K0Z5</accession>
<sequence length="92" mass="9935">MTENPPTQRCNFTDSRPTIKQGASGDAVKQAQCYLNSSLTGEQLAVDGEFGPVTDAAVRRFQVCAKITIDGIVGAQTWSFLTFWSNSPGFVC</sequence>
<dbReference type="Gene3D" id="1.10.101.10">
    <property type="entry name" value="PGBD-like superfamily/PGBD"/>
    <property type="match status" value="1"/>
</dbReference>
<dbReference type="InterPro" id="IPR036366">
    <property type="entry name" value="PGBDSf"/>
</dbReference>
<organism evidence="3">
    <name type="scientific">Kitasatospora camelliae</name>
    <dbReference type="NCBI Taxonomy" id="3156397"/>
    <lineage>
        <taxon>Bacteria</taxon>
        <taxon>Bacillati</taxon>
        <taxon>Actinomycetota</taxon>
        <taxon>Actinomycetes</taxon>
        <taxon>Kitasatosporales</taxon>
        <taxon>Streptomycetaceae</taxon>
        <taxon>Kitasatospora</taxon>
    </lineage>
</organism>
<dbReference type="InterPro" id="IPR036365">
    <property type="entry name" value="PGBD-like_sf"/>
</dbReference>
<dbReference type="Pfam" id="PF01471">
    <property type="entry name" value="PG_binding_1"/>
    <property type="match status" value="1"/>
</dbReference>
<protein>
    <submittedName>
        <fullName evidence="3">Peptidoglycan-binding domain-containing protein</fullName>
    </submittedName>
</protein>
<gene>
    <name evidence="3" type="ORF">ABWK59_20975</name>
</gene>
<dbReference type="KEGG" id="kcm:ABWK59_20975"/>
<reference evidence="3" key="1">
    <citation type="submission" date="2024-06" db="EMBL/GenBank/DDBJ databases">
        <title>The genome sequences of Kitasatospora sp. strain HUAS MG31.</title>
        <authorList>
            <person name="Mo P."/>
        </authorList>
    </citation>
    <scope>NUCLEOTIDE SEQUENCE</scope>
    <source>
        <strain evidence="3">HUAS MG31</strain>
    </source>
</reference>
<evidence type="ECO:0000256" key="1">
    <source>
        <dbReference type="SAM" id="MobiDB-lite"/>
    </source>
</evidence>
<feature type="region of interest" description="Disordered" evidence="1">
    <location>
        <begin position="1"/>
        <end position="23"/>
    </location>
</feature>
<evidence type="ECO:0000259" key="2">
    <source>
        <dbReference type="Pfam" id="PF01471"/>
    </source>
</evidence>
<proteinExistence type="predicted"/>
<feature type="compositionally biased region" description="Polar residues" evidence="1">
    <location>
        <begin position="1"/>
        <end position="18"/>
    </location>
</feature>
<dbReference type="RefSeq" id="WP_354642150.1">
    <property type="nucleotide sequence ID" value="NZ_CP159872.1"/>
</dbReference>
<dbReference type="EMBL" id="CP159872">
    <property type="protein sequence ID" value="XCM81213.1"/>
    <property type="molecule type" value="Genomic_DNA"/>
</dbReference>